<evidence type="ECO:0000313" key="4">
    <source>
        <dbReference type="Proteomes" id="UP001497453"/>
    </source>
</evidence>
<keyword evidence="4" id="KW-1185">Reference proteome</keyword>
<evidence type="ECO:0000313" key="3">
    <source>
        <dbReference type="EMBL" id="CAL1695176.1"/>
    </source>
</evidence>
<dbReference type="InterPro" id="IPR025110">
    <property type="entry name" value="AMP-bd_C"/>
</dbReference>
<dbReference type="EMBL" id="OZ037944">
    <property type="protein sequence ID" value="CAL1695176.1"/>
    <property type="molecule type" value="Genomic_DNA"/>
</dbReference>
<dbReference type="Gene3D" id="3.40.50.12780">
    <property type="entry name" value="N-terminal domain of ligase-like"/>
    <property type="match status" value="1"/>
</dbReference>
<dbReference type="Proteomes" id="UP001497453">
    <property type="component" value="Chromosome 1"/>
</dbReference>
<dbReference type="InterPro" id="IPR045851">
    <property type="entry name" value="AMP-bd_C_sf"/>
</dbReference>
<protein>
    <submittedName>
        <fullName evidence="3">Uncharacterized protein</fullName>
    </submittedName>
</protein>
<dbReference type="InterPro" id="IPR042099">
    <property type="entry name" value="ANL_N_sf"/>
</dbReference>
<proteinExistence type="predicted"/>
<evidence type="ECO:0000259" key="1">
    <source>
        <dbReference type="Pfam" id="PF00501"/>
    </source>
</evidence>
<dbReference type="PANTHER" id="PTHR24096">
    <property type="entry name" value="LONG-CHAIN-FATTY-ACID--COA LIGASE"/>
    <property type="match status" value="1"/>
</dbReference>
<dbReference type="Pfam" id="PF13193">
    <property type="entry name" value="AMP-binding_C"/>
    <property type="match status" value="1"/>
</dbReference>
<evidence type="ECO:0000259" key="2">
    <source>
        <dbReference type="Pfam" id="PF13193"/>
    </source>
</evidence>
<name>A0ABP1CHJ6_9APHY</name>
<reference evidence="4" key="1">
    <citation type="submission" date="2024-04" db="EMBL/GenBank/DDBJ databases">
        <authorList>
            <person name="Shaw F."/>
            <person name="Minotto A."/>
        </authorList>
    </citation>
    <scope>NUCLEOTIDE SEQUENCE [LARGE SCALE GENOMIC DNA]</scope>
</reference>
<gene>
    <name evidence="3" type="ORF">GFSPODELE1_LOCUS625</name>
</gene>
<accession>A0ABP1CHJ6</accession>
<feature type="domain" description="AMP-dependent synthetase/ligase" evidence="1">
    <location>
        <begin position="59"/>
        <end position="431"/>
    </location>
</feature>
<sequence>MTFAIAPSSSTTTVFDLTSPVGPLPYIPDDLTCTQFLLDHRHPARPYNKFSNPWLVEEATGRQVGCEEARARAWGLANALSSRWKIGEDDVVCVFSANHIDWPIAIWATHRLGGIVTGANPAYTPDELSYQLNITRTKLLITHSSSLSVALAAARNSGIPEDHIVLIDSQPIAAGSKLYPTVETLVQEGLKIAPTFVERRLAPGEGRTKLALLNFSSGTTGTPKAVAIPHYAVIANTIQMAFHDRAAEDYTTWEKRRTRTGDAVYAVLPMYHVYGILITLQHYIFVGYTLVISSKFNLVNMLKSIERYRINHLLTAPPMVVQMCKNPVVKQYDLSSVRFMMCSAAPLSAELTQQLIELLPQIEIHQGYGMTETSSVVTWPRTDKKYGSLGSGGQIMPGVTMRVVKEDGTLAKLGESGELYVKTPAMALGYFNNEEATRETFINGWVRTGDIVYFNDEGEVFVIDRIKELMKVKGFQVAPAELEGHLFTNPLVGDTCVVPIPDEYSGEVPLAFVVPSKTALDRVKKCPEEADTIKAEIVKFVADNKVYYKRLAGGVEFIDAIPRNPSGKLLRRVLREKARELKKAQAATQTKAKL</sequence>
<dbReference type="PROSITE" id="PS00455">
    <property type="entry name" value="AMP_BINDING"/>
    <property type="match status" value="1"/>
</dbReference>
<organism evidence="3 4">
    <name type="scientific">Somion occarium</name>
    <dbReference type="NCBI Taxonomy" id="3059160"/>
    <lineage>
        <taxon>Eukaryota</taxon>
        <taxon>Fungi</taxon>
        <taxon>Dikarya</taxon>
        <taxon>Basidiomycota</taxon>
        <taxon>Agaricomycotina</taxon>
        <taxon>Agaricomycetes</taxon>
        <taxon>Polyporales</taxon>
        <taxon>Cerrenaceae</taxon>
        <taxon>Somion</taxon>
    </lineage>
</organism>
<feature type="domain" description="AMP-binding enzyme C-terminal" evidence="2">
    <location>
        <begin position="481"/>
        <end position="568"/>
    </location>
</feature>
<dbReference type="InterPro" id="IPR020845">
    <property type="entry name" value="AMP-binding_CS"/>
</dbReference>
<dbReference type="SUPFAM" id="SSF56801">
    <property type="entry name" value="Acetyl-CoA synthetase-like"/>
    <property type="match status" value="1"/>
</dbReference>
<dbReference type="Gene3D" id="3.30.300.30">
    <property type="match status" value="1"/>
</dbReference>
<dbReference type="PANTHER" id="PTHR24096:SF422">
    <property type="entry name" value="BCDNA.GH02901"/>
    <property type="match status" value="1"/>
</dbReference>
<dbReference type="CDD" id="cd05911">
    <property type="entry name" value="Firefly_Luc_like"/>
    <property type="match status" value="1"/>
</dbReference>
<dbReference type="InterPro" id="IPR000873">
    <property type="entry name" value="AMP-dep_synth/lig_dom"/>
</dbReference>
<dbReference type="Pfam" id="PF00501">
    <property type="entry name" value="AMP-binding"/>
    <property type="match status" value="1"/>
</dbReference>